<dbReference type="PANTHER" id="PTHR35586">
    <property type="entry name" value="SLL1691 PROTEIN"/>
    <property type="match status" value="1"/>
</dbReference>
<accession>A0ABY9H254</accession>
<protein>
    <recommendedName>
        <fullName evidence="3">DUF4351 domain-containing protein</fullName>
    </recommendedName>
</protein>
<gene>
    <name evidence="1" type="ORF">B6N23_11895</name>
</gene>
<keyword evidence="2" id="KW-1185">Reference proteome</keyword>
<dbReference type="Proteomes" id="UP001235344">
    <property type="component" value="Chromosome"/>
</dbReference>
<evidence type="ECO:0008006" key="3">
    <source>
        <dbReference type="Google" id="ProtNLM"/>
    </source>
</evidence>
<dbReference type="EMBL" id="CP131913">
    <property type="protein sequence ID" value="WLI72474.1"/>
    <property type="molecule type" value="Genomic_DNA"/>
</dbReference>
<evidence type="ECO:0000313" key="1">
    <source>
        <dbReference type="EMBL" id="WLI72474.1"/>
    </source>
</evidence>
<sequence length="86" mass="9880">MARFEEEVQMPYVTSFERIAAKRGFQRGFQLGRVIGRAEMLLKLLTVKFGELPPDIVSKVSHSGLEEQELWVEHILTADSLDEIFD</sequence>
<reference evidence="1 2" key="1">
    <citation type="submission" date="2023-08" db="EMBL/GenBank/DDBJ databases">
        <title>Transcriptome Analysis of Halomonas alkalicola CICC 11012s to Identify the Genes Involved in Alkaline Tolerances.</title>
        <authorList>
            <person name="Zhai L."/>
        </authorList>
    </citation>
    <scope>NUCLEOTIDE SEQUENCE [LARGE SCALE GENOMIC DNA]</scope>
    <source>
        <strain evidence="1 2">CICC 11012s</strain>
    </source>
</reference>
<dbReference type="PANTHER" id="PTHR35586:SF1">
    <property type="entry name" value="SLL1691 PROTEIN"/>
    <property type="match status" value="1"/>
</dbReference>
<dbReference type="RefSeq" id="WP_305499158.1">
    <property type="nucleotide sequence ID" value="NZ_CP131913.1"/>
</dbReference>
<organism evidence="1 2">
    <name type="scientific">Halomonas alkalicola</name>
    <dbReference type="NCBI Taxonomy" id="1930622"/>
    <lineage>
        <taxon>Bacteria</taxon>
        <taxon>Pseudomonadati</taxon>
        <taxon>Pseudomonadota</taxon>
        <taxon>Gammaproteobacteria</taxon>
        <taxon>Oceanospirillales</taxon>
        <taxon>Halomonadaceae</taxon>
        <taxon>Halomonas</taxon>
    </lineage>
</organism>
<evidence type="ECO:0000313" key="2">
    <source>
        <dbReference type="Proteomes" id="UP001235344"/>
    </source>
</evidence>
<name>A0ABY9H254_9GAMM</name>
<proteinExistence type="predicted"/>